<proteinExistence type="predicted"/>
<reference evidence="2" key="1">
    <citation type="submission" date="2022-11" db="UniProtKB">
        <authorList>
            <consortium name="WormBaseParasite"/>
        </authorList>
    </citation>
    <scope>IDENTIFICATION</scope>
</reference>
<evidence type="ECO:0000313" key="2">
    <source>
        <dbReference type="WBParaSite" id="ES5_v2.g25251.t1"/>
    </source>
</evidence>
<accession>A0AC34G6G5</accession>
<dbReference type="Proteomes" id="UP000887579">
    <property type="component" value="Unplaced"/>
</dbReference>
<organism evidence="1 2">
    <name type="scientific">Panagrolaimus sp. ES5</name>
    <dbReference type="NCBI Taxonomy" id="591445"/>
    <lineage>
        <taxon>Eukaryota</taxon>
        <taxon>Metazoa</taxon>
        <taxon>Ecdysozoa</taxon>
        <taxon>Nematoda</taxon>
        <taxon>Chromadorea</taxon>
        <taxon>Rhabditida</taxon>
        <taxon>Tylenchina</taxon>
        <taxon>Panagrolaimomorpha</taxon>
        <taxon>Panagrolaimoidea</taxon>
        <taxon>Panagrolaimidae</taxon>
        <taxon>Panagrolaimus</taxon>
    </lineage>
</organism>
<dbReference type="WBParaSite" id="ES5_v2.g25251.t1">
    <property type="protein sequence ID" value="ES5_v2.g25251.t1"/>
    <property type="gene ID" value="ES5_v2.g25251"/>
</dbReference>
<sequence>MFDWLSYKWSVPVNSFYKEYLISPQFSSSKNDEAKFRLKICPSGSKKRDYFSLFVICDSKETSFKAKISATLLNINQRNHYGLGWFLSNDSLMETNFIKIDDLMDREQGFIKNEFIEIWCVIGFTPEPRPRLVYVQHEDEEISMDCEDYECYFEYGDGNLDGCEREALIVADALQMVDLKEFCETRLAKMVVYGNLKKFTNLAVKYNAALILEKCLILRNRLDSKCHFVI</sequence>
<name>A0AC34G6G5_9BILA</name>
<protein>
    <submittedName>
        <fullName evidence="2">MATH domain-containing protein</fullName>
    </submittedName>
</protein>
<evidence type="ECO:0000313" key="1">
    <source>
        <dbReference type="Proteomes" id="UP000887579"/>
    </source>
</evidence>